<feature type="transmembrane region" description="Helical" evidence="1">
    <location>
        <begin position="38"/>
        <end position="61"/>
    </location>
</feature>
<accession>A0A6N7UZ22</accession>
<proteinExistence type="predicted"/>
<keyword evidence="1" id="KW-0472">Membrane</keyword>
<feature type="transmembrane region" description="Helical" evidence="1">
    <location>
        <begin position="12"/>
        <end position="32"/>
    </location>
</feature>
<dbReference type="Proteomes" id="UP000434409">
    <property type="component" value="Unassembled WGS sequence"/>
</dbReference>
<evidence type="ECO:0000313" key="2">
    <source>
        <dbReference type="EMBL" id="MSR93549.1"/>
    </source>
</evidence>
<keyword evidence="1" id="KW-1133">Transmembrane helix</keyword>
<organism evidence="2 3">
    <name type="scientific">Suipraeoptans intestinalis</name>
    <dbReference type="NCBI Taxonomy" id="2606628"/>
    <lineage>
        <taxon>Bacteria</taxon>
        <taxon>Bacillati</taxon>
        <taxon>Bacillota</taxon>
        <taxon>Clostridia</taxon>
        <taxon>Lachnospirales</taxon>
        <taxon>Lachnospiraceae</taxon>
        <taxon>Suipraeoptans</taxon>
    </lineage>
</organism>
<evidence type="ECO:0000256" key="1">
    <source>
        <dbReference type="SAM" id="Phobius"/>
    </source>
</evidence>
<sequence>MRKSGKSRRSPTTAPTLSFNLFPCFFFLFLFSVSFFCFFFYFFFLFLFSVSFFRFFSLIFFF</sequence>
<dbReference type="AlphaFoldDB" id="A0A6N7UZ22"/>
<dbReference type="EMBL" id="VULY01000018">
    <property type="protein sequence ID" value="MSR93549.1"/>
    <property type="molecule type" value="Genomic_DNA"/>
</dbReference>
<comment type="caution">
    <text evidence="2">The sequence shown here is derived from an EMBL/GenBank/DDBJ whole genome shotgun (WGS) entry which is preliminary data.</text>
</comment>
<keyword evidence="3" id="KW-1185">Reference proteome</keyword>
<name>A0A6N7UZ22_9FIRM</name>
<protein>
    <submittedName>
        <fullName evidence="2">Uncharacterized protein</fullName>
    </submittedName>
</protein>
<gene>
    <name evidence="2" type="ORF">FYJ34_04555</name>
</gene>
<reference evidence="2 3" key="1">
    <citation type="submission" date="2019-08" db="EMBL/GenBank/DDBJ databases">
        <title>In-depth cultivation of the pig gut microbiome towards novel bacterial diversity and tailored functional studies.</title>
        <authorList>
            <person name="Wylensek D."/>
            <person name="Hitch T.C.A."/>
            <person name="Clavel T."/>
        </authorList>
    </citation>
    <scope>NUCLEOTIDE SEQUENCE [LARGE SCALE GENOMIC DNA]</scope>
    <source>
        <strain evidence="2 3">68-1-5</strain>
    </source>
</reference>
<keyword evidence="1" id="KW-0812">Transmembrane</keyword>
<evidence type="ECO:0000313" key="3">
    <source>
        <dbReference type="Proteomes" id="UP000434409"/>
    </source>
</evidence>